<sequence length="247" mass="29240">MEGMLKLYSPINELKQIGEDIWIVDGNEIHMSFKLFKVPFTTRMTIVKLGNNKLWIHSPIAFNKELNDKIKELGDIEHIIAPNKYHYSYVLDWYKHYPDAKVWLAKGVSTKLKIDERENFVSLDNISKTPWSEEIYFTPFRGSIAMEEIVFFHKKSSTLILTDLIESIEVNKLPLLYKLVFKFGDNKYPKFRTSRDLRSSFIFKKQAKDSYSKIESWKPDKIVFSHGRIILENGTEKLKEAFYWLRK</sequence>
<dbReference type="PANTHER" id="PTHR33835">
    <property type="entry name" value="YALI0C07656P"/>
    <property type="match status" value="1"/>
</dbReference>
<proteinExistence type="predicted"/>
<dbReference type="OrthoDB" id="450111at2"/>
<dbReference type="Pfam" id="PF14234">
    <property type="entry name" value="DUF4336"/>
    <property type="match status" value="1"/>
</dbReference>
<dbReference type="InterPro" id="IPR025638">
    <property type="entry name" value="DUF4336"/>
</dbReference>
<dbReference type="STRING" id="84135.GCA_001052115_00015"/>
<reference evidence="1 2" key="1">
    <citation type="submission" date="2017-09" db="EMBL/GenBank/DDBJ databases">
        <title>Bacterial strain isolated from the female urinary microbiota.</title>
        <authorList>
            <person name="Thomas-White K."/>
            <person name="Kumar N."/>
            <person name="Forster S."/>
            <person name="Putonti C."/>
            <person name="Lawley T."/>
            <person name="Wolfe A.J."/>
        </authorList>
    </citation>
    <scope>NUCLEOTIDE SEQUENCE [LARGE SCALE GENOMIC DNA]</scope>
    <source>
        <strain evidence="1 2">UMB0186</strain>
    </source>
</reference>
<dbReference type="SUPFAM" id="SSF56281">
    <property type="entry name" value="Metallo-hydrolase/oxidoreductase"/>
    <property type="match status" value="1"/>
</dbReference>
<dbReference type="RefSeq" id="WP_102189315.1">
    <property type="nucleotide sequence ID" value="NZ_PNGT01000001.1"/>
</dbReference>
<name>A0A2N6SGW5_9BACL</name>
<dbReference type="InterPro" id="IPR036866">
    <property type="entry name" value="RibonucZ/Hydroxyglut_hydro"/>
</dbReference>
<accession>A0A2N6SGW5</accession>
<comment type="caution">
    <text evidence="1">The sequence shown here is derived from an EMBL/GenBank/DDBJ whole genome shotgun (WGS) entry which is preliminary data.</text>
</comment>
<dbReference type="PANTHER" id="PTHR33835:SF1">
    <property type="entry name" value="METALLO-BETA-LACTAMASE DOMAIN-CONTAINING PROTEIN"/>
    <property type="match status" value="1"/>
</dbReference>
<dbReference type="Proteomes" id="UP000235670">
    <property type="component" value="Unassembled WGS sequence"/>
</dbReference>
<organism evidence="1 2">
    <name type="scientific">Gemella sanguinis</name>
    <dbReference type="NCBI Taxonomy" id="84135"/>
    <lineage>
        <taxon>Bacteria</taxon>
        <taxon>Bacillati</taxon>
        <taxon>Bacillota</taxon>
        <taxon>Bacilli</taxon>
        <taxon>Bacillales</taxon>
        <taxon>Gemellaceae</taxon>
        <taxon>Gemella</taxon>
    </lineage>
</organism>
<dbReference type="EMBL" id="PNGT01000001">
    <property type="protein sequence ID" value="PMC53163.1"/>
    <property type="molecule type" value="Genomic_DNA"/>
</dbReference>
<evidence type="ECO:0000313" key="2">
    <source>
        <dbReference type="Proteomes" id="UP000235670"/>
    </source>
</evidence>
<evidence type="ECO:0000313" key="1">
    <source>
        <dbReference type="EMBL" id="PMC53163.1"/>
    </source>
</evidence>
<dbReference type="AlphaFoldDB" id="A0A2N6SGW5"/>
<protein>
    <submittedName>
        <fullName evidence="1">DUF4336 domain-containing protein</fullName>
    </submittedName>
</protein>
<gene>
    <name evidence="1" type="ORF">CJ218_01075</name>
</gene>